<name>A0ABX0LVT8_9BURK</name>
<dbReference type="RefSeq" id="WP_167228157.1">
    <property type="nucleotide sequence ID" value="NZ_VUYU01000016.1"/>
</dbReference>
<reference evidence="1 2" key="1">
    <citation type="submission" date="2019-09" db="EMBL/GenBank/DDBJ databases">
        <title>Taxonomy of Antarctic Massilia spp.: description of Massilia rubra sp. nov., Massilia aquatica sp. nov., Massilia mucilaginosa sp. nov., Massilia frigida sp. nov. isolated from streams, lakes and regoliths.</title>
        <authorList>
            <person name="Holochova P."/>
            <person name="Sedlacek I."/>
            <person name="Kralova S."/>
            <person name="Maslanova I."/>
            <person name="Busse H.-J."/>
            <person name="Stankova E."/>
            <person name="Vrbovska V."/>
            <person name="Kovarovic V."/>
            <person name="Bartak M."/>
            <person name="Svec P."/>
            <person name="Pantucek R."/>
        </authorList>
    </citation>
    <scope>NUCLEOTIDE SEQUENCE [LARGE SCALE GENOMIC DNA]</scope>
    <source>
        <strain evidence="1 2">CCM 8692</strain>
    </source>
</reference>
<keyword evidence="2" id="KW-1185">Reference proteome</keyword>
<evidence type="ECO:0000313" key="2">
    <source>
        <dbReference type="Proteomes" id="UP000785613"/>
    </source>
</evidence>
<evidence type="ECO:0000313" key="1">
    <source>
        <dbReference type="EMBL" id="NHZ36257.1"/>
    </source>
</evidence>
<sequence length="300" mass="31230">MKQSAYAIALSSVLIAGCGGGSSDHTTTPAMAPATPVVVAPAPVPVVTPAPVVTPEPVAVTPAPVVTPEPAPVPVPVPATAPVPTPAPAPVSGTSTSASTSFADCFQVTPGTQYTTSDTYTHVVVQEMFEGVMAYGIVELRDNGARRGGPYFTLDNNIYRMLGVGQYDTSGAQKGKDIFSKEASFPLTMVAGQTVMANYTNTSTSWHLEFDKSGASRMVTNTEVETLSDELTFVGFDTITVAGRPFVNACKIAFPGSVAGQVSMTWRAKGFGWIRTEEQTAQGALVPGTRVEIVKIIAAP</sequence>
<comment type="caution">
    <text evidence="1">The sequence shown here is derived from an EMBL/GenBank/DDBJ whole genome shotgun (WGS) entry which is preliminary data.</text>
</comment>
<dbReference type="Proteomes" id="UP000785613">
    <property type="component" value="Unassembled WGS sequence"/>
</dbReference>
<organism evidence="1 2">
    <name type="scientific">Massilia rubra</name>
    <dbReference type="NCBI Taxonomy" id="2607910"/>
    <lineage>
        <taxon>Bacteria</taxon>
        <taxon>Pseudomonadati</taxon>
        <taxon>Pseudomonadota</taxon>
        <taxon>Betaproteobacteria</taxon>
        <taxon>Burkholderiales</taxon>
        <taxon>Oxalobacteraceae</taxon>
        <taxon>Telluria group</taxon>
        <taxon>Massilia</taxon>
    </lineage>
</organism>
<dbReference type="Gene3D" id="2.40.360.20">
    <property type="match status" value="1"/>
</dbReference>
<accession>A0ABX0LVT8</accession>
<dbReference type="EMBL" id="VUYU01000016">
    <property type="protein sequence ID" value="NHZ36257.1"/>
    <property type="molecule type" value="Genomic_DNA"/>
</dbReference>
<proteinExistence type="predicted"/>
<dbReference type="PROSITE" id="PS51257">
    <property type="entry name" value="PROKAR_LIPOPROTEIN"/>
    <property type="match status" value="1"/>
</dbReference>
<protein>
    <recommendedName>
        <fullName evidence="3">DUF3108 domain-containing protein</fullName>
    </recommendedName>
</protein>
<gene>
    <name evidence="1" type="ORF">F0185_22055</name>
</gene>
<evidence type="ECO:0008006" key="3">
    <source>
        <dbReference type="Google" id="ProtNLM"/>
    </source>
</evidence>